<accession>A0A9D4PXA7</accession>
<sequence>MSTTKRLLQLGLHNTATELFEAQRHAQFSRLSLSRAGNEILLGARVQPFFMPPEKSQLHKNATKAITVEPISSNIHPTYNERRRKARAKAILAKIMRNETQVLSVDAARYWNRGAYDVSAVDAHDSLVSAATVFTNFTHEAEVPIAVAFEAVREPLSFTRTPEQL</sequence>
<name>A0A9D4PXA7_RHISA</name>
<comment type="caution">
    <text evidence="1">The sequence shown here is derived from an EMBL/GenBank/DDBJ whole genome shotgun (WGS) entry which is preliminary data.</text>
</comment>
<dbReference type="AlphaFoldDB" id="A0A9D4PXA7"/>
<keyword evidence="2" id="KW-1185">Reference proteome</keyword>
<gene>
    <name evidence="1" type="ORF">HPB52_013021</name>
</gene>
<evidence type="ECO:0000313" key="2">
    <source>
        <dbReference type="Proteomes" id="UP000821837"/>
    </source>
</evidence>
<proteinExistence type="predicted"/>
<reference evidence="1" key="2">
    <citation type="submission" date="2021-09" db="EMBL/GenBank/DDBJ databases">
        <authorList>
            <person name="Jia N."/>
            <person name="Wang J."/>
            <person name="Shi W."/>
            <person name="Du L."/>
            <person name="Sun Y."/>
            <person name="Zhan W."/>
            <person name="Jiang J."/>
            <person name="Wang Q."/>
            <person name="Zhang B."/>
            <person name="Ji P."/>
            <person name="Sakyi L.B."/>
            <person name="Cui X."/>
            <person name="Yuan T."/>
            <person name="Jiang B."/>
            <person name="Yang W."/>
            <person name="Lam T.T.-Y."/>
            <person name="Chang Q."/>
            <person name="Ding S."/>
            <person name="Wang X."/>
            <person name="Zhu J."/>
            <person name="Ruan X."/>
            <person name="Zhao L."/>
            <person name="Wei J."/>
            <person name="Que T."/>
            <person name="Du C."/>
            <person name="Cheng J."/>
            <person name="Dai P."/>
            <person name="Han X."/>
            <person name="Huang E."/>
            <person name="Gao Y."/>
            <person name="Liu J."/>
            <person name="Shao H."/>
            <person name="Ye R."/>
            <person name="Li L."/>
            <person name="Wei W."/>
            <person name="Wang X."/>
            <person name="Wang C."/>
            <person name="Huo Q."/>
            <person name="Li W."/>
            <person name="Guo W."/>
            <person name="Chen H."/>
            <person name="Chen S."/>
            <person name="Zhou L."/>
            <person name="Zhou L."/>
            <person name="Ni X."/>
            <person name="Tian J."/>
            <person name="Zhou Y."/>
            <person name="Sheng Y."/>
            <person name="Liu T."/>
            <person name="Pan Y."/>
            <person name="Xia L."/>
            <person name="Li J."/>
            <person name="Zhao F."/>
            <person name="Cao W."/>
        </authorList>
    </citation>
    <scope>NUCLEOTIDE SEQUENCE</scope>
    <source>
        <strain evidence="1">Rsan-2018</strain>
        <tissue evidence="1">Larvae</tissue>
    </source>
</reference>
<evidence type="ECO:0000313" key="1">
    <source>
        <dbReference type="EMBL" id="KAH7956864.1"/>
    </source>
</evidence>
<organism evidence="1 2">
    <name type="scientific">Rhipicephalus sanguineus</name>
    <name type="common">Brown dog tick</name>
    <name type="synonym">Ixodes sanguineus</name>
    <dbReference type="NCBI Taxonomy" id="34632"/>
    <lineage>
        <taxon>Eukaryota</taxon>
        <taxon>Metazoa</taxon>
        <taxon>Ecdysozoa</taxon>
        <taxon>Arthropoda</taxon>
        <taxon>Chelicerata</taxon>
        <taxon>Arachnida</taxon>
        <taxon>Acari</taxon>
        <taxon>Parasitiformes</taxon>
        <taxon>Ixodida</taxon>
        <taxon>Ixodoidea</taxon>
        <taxon>Ixodidae</taxon>
        <taxon>Rhipicephalinae</taxon>
        <taxon>Rhipicephalus</taxon>
        <taxon>Rhipicephalus</taxon>
    </lineage>
</organism>
<dbReference type="Proteomes" id="UP000821837">
    <property type="component" value="Unassembled WGS sequence"/>
</dbReference>
<protein>
    <submittedName>
        <fullName evidence="1">Uncharacterized protein</fullName>
    </submittedName>
</protein>
<reference evidence="1" key="1">
    <citation type="journal article" date="2020" name="Cell">
        <title>Large-Scale Comparative Analyses of Tick Genomes Elucidate Their Genetic Diversity and Vector Capacities.</title>
        <authorList>
            <consortium name="Tick Genome and Microbiome Consortium (TIGMIC)"/>
            <person name="Jia N."/>
            <person name="Wang J."/>
            <person name="Shi W."/>
            <person name="Du L."/>
            <person name="Sun Y."/>
            <person name="Zhan W."/>
            <person name="Jiang J.F."/>
            <person name="Wang Q."/>
            <person name="Zhang B."/>
            <person name="Ji P."/>
            <person name="Bell-Sakyi L."/>
            <person name="Cui X.M."/>
            <person name="Yuan T.T."/>
            <person name="Jiang B.G."/>
            <person name="Yang W.F."/>
            <person name="Lam T.T."/>
            <person name="Chang Q.C."/>
            <person name="Ding S.J."/>
            <person name="Wang X.J."/>
            <person name="Zhu J.G."/>
            <person name="Ruan X.D."/>
            <person name="Zhao L."/>
            <person name="Wei J.T."/>
            <person name="Ye R.Z."/>
            <person name="Que T.C."/>
            <person name="Du C.H."/>
            <person name="Zhou Y.H."/>
            <person name="Cheng J.X."/>
            <person name="Dai P.F."/>
            <person name="Guo W.B."/>
            <person name="Han X.H."/>
            <person name="Huang E.J."/>
            <person name="Li L.F."/>
            <person name="Wei W."/>
            <person name="Gao Y.C."/>
            <person name="Liu J.Z."/>
            <person name="Shao H.Z."/>
            <person name="Wang X."/>
            <person name="Wang C.C."/>
            <person name="Yang T.C."/>
            <person name="Huo Q.B."/>
            <person name="Li W."/>
            <person name="Chen H.Y."/>
            <person name="Chen S.E."/>
            <person name="Zhou L.G."/>
            <person name="Ni X.B."/>
            <person name="Tian J.H."/>
            <person name="Sheng Y."/>
            <person name="Liu T."/>
            <person name="Pan Y.S."/>
            <person name="Xia L.Y."/>
            <person name="Li J."/>
            <person name="Zhao F."/>
            <person name="Cao W.C."/>
        </authorList>
    </citation>
    <scope>NUCLEOTIDE SEQUENCE</scope>
    <source>
        <strain evidence="1">Rsan-2018</strain>
    </source>
</reference>
<dbReference type="EMBL" id="JABSTV010001250">
    <property type="protein sequence ID" value="KAH7956864.1"/>
    <property type="molecule type" value="Genomic_DNA"/>
</dbReference>